<feature type="domain" description="WAP" evidence="2">
    <location>
        <begin position="14"/>
        <end position="62"/>
    </location>
</feature>
<evidence type="ECO:0000313" key="4">
    <source>
        <dbReference type="Proteomes" id="UP000291020"/>
    </source>
</evidence>
<evidence type="ECO:0000256" key="1">
    <source>
        <dbReference type="SAM" id="SignalP"/>
    </source>
</evidence>
<dbReference type="Gene3D" id="4.10.75.10">
    <property type="entry name" value="Elafin-like"/>
    <property type="match status" value="1"/>
</dbReference>
<dbReference type="GO" id="GO:0030414">
    <property type="term" value="F:peptidase inhibitor activity"/>
    <property type="evidence" value="ECO:0007669"/>
    <property type="project" value="InterPro"/>
</dbReference>
<evidence type="ECO:0000313" key="3">
    <source>
        <dbReference type="Ensembl" id="ENSGAGP00000013030.1"/>
    </source>
</evidence>
<reference evidence="4" key="1">
    <citation type="journal article" date="2017" name="PLoS ONE">
        <title>The Agassiz's desert tortoise genome provides a resource for the conservation of a threatened species.</title>
        <authorList>
            <person name="Tollis M."/>
            <person name="DeNardo D.F."/>
            <person name="Cornelius J.A."/>
            <person name="Dolby G.A."/>
            <person name="Edwards T."/>
            <person name="Henen B.T."/>
            <person name="Karl A.E."/>
            <person name="Murphy R.W."/>
            <person name="Kusumi K."/>
        </authorList>
    </citation>
    <scope>NUCLEOTIDE SEQUENCE [LARGE SCALE GENOMIC DNA]</scope>
</reference>
<dbReference type="PRINTS" id="PR00003">
    <property type="entry name" value="4DISULPHCORE"/>
</dbReference>
<dbReference type="InterPro" id="IPR008197">
    <property type="entry name" value="WAP_dom"/>
</dbReference>
<feature type="signal peptide" evidence="1">
    <location>
        <begin position="1"/>
        <end position="18"/>
    </location>
</feature>
<reference evidence="3" key="2">
    <citation type="submission" date="2025-08" db="UniProtKB">
        <authorList>
            <consortium name="Ensembl"/>
        </authorList>
    </citation>
    <scope>IDENTIFICATION</scope>
</reference>
<dbReference type="Proteomes" id="UP000291020">
    <property type="component" value="Unassembled WGS sequence"/>
</dbReference>
<dbReference type="SMART" id="SM00217">
    <property type="entry name" value="WAP"/>
    <property type="match status" value="1"/>
</dbReference>
<protein>
    <recommendedName>
        <fullName evidence="2">WAP domain-containing protein</fullName>
    </recommendedName>
</protein>
<name>A0A452HDZ8_9SAUR</name>
<sequence>STLLALPLPVLTLPAASPGVCPKRKVLQPFAPCNNKCDNDRNCTGKQKCCFTGCGLDCVPPQEGTRDGGRHHSCCQHKS</sequence>
<dbReference type="Pfam" id="PF00095">
    <property type="entry name" value="WAP"/>
    <property type="match status" value="1"/>
</dbReference>
<keyword evidence="1" id="KW-0732">Signal</keyword>
<evidence type="ECO:0000259" key="2">
    <source>
        <dbReference type="PROSITE" id="PS51390"/>
    </source>
</evidence>
<reference evidence="3" key="3">
    <citation type="submission" date="2025-09" db="UniProtKB">
        <authorList>
            <consortium name="Ensembl"/>
        </authorList>
    </citation>
    <scope>IDENTIFICATION</scope>
</reference>
<keyword evidence="4" id="KW-1185">Reference proteome</keyword>
<accession>A0A452HDZ8</accession>
<feature type="chain" id="PRO_5019465990" description="WAP domain-containing protein" evidence="1">
    <location>
        <begin position="19"/>
        <end position="79"/>
    </location>
</feature>
<dbReference type="AlphaFoldDB" id="A0A452HDZ8"/>
<dbReference type="Ensembl" id="ENSGAGT00000014927.1">
    <property type="protein sequence ID" value="ENSGAGP00000013030.1"/>
    <property type="gene ID" value="ENSGAGG00000010002.1"/>
</dbReference>
<dbReference type="SUPFAM" id="SSF57256">
    <property type="entry name" value="Elafin-like"/>
    <property type="match status" value="1"/>
</dbReference>
<dbReference type="PROSITE" id="PS51390">
    <property type="entry name" value="WAP"/>
    <property type="match status" value="1"/>
</dbReference>
<organism evidence="3 4">
    <name type="scientific">Gopherus agassizii</name>
    <name type="common">Agassiz's desert tortoise</name>
    <dbReference type="NCBI Taxonomy" id="38772"/>
    <lineage>
        <taxon>Eukaryota</taxon>
        <taxon>Metazoa</taxon>
        <taxon>Chordata</taxon>
        <taxon>Craniata</taxon>
        <taxon>Vertebrata</taxon>
        <taxon>Euteleostomi</taxon>
        <taxon>Archelosauria</taxon>
        <taxon>Testudinata</taxon>
        <taxon>Testudines</taxon>
        <taxon>Cryptodira</taxon>
        <taxon>Durocryptodira</taxon>
        <taxon>Testudinoidea</taxon>
        <taxon>Testudinidae</taxon>
        <taxon>Gopherus</taxon>
    </lineage>
</organism>
<proteinExistence type="predicted"/>
<dbReference type="InterPro" id="IPR036645">
    <property type="entry name" value="Elafin-like_sf"/>
</dbReference>
<dbReference type="GO" id="GO:0005576">
    <property type="term" value="C:extracellular region"/>
    <property type="evidence" value="ECO:0007669"/>
    <property type="project" value="InterPro"/>
</dbReference>